<organism evidence="24 25">
    <name type="scientific">Parazoarcus communis</name>
    <dbReference type="NCBI Taxonomy" id="41977"/>
    <lineage>
        <taxon>Bacteria</taxon>
        <taxon>Pseudomonadati</taxon>
        <taxon>Pseudomonadota</taxon>
        <taxon>Betaproteobacteria</taxon>
        <taxon>Rhodocyclales</taxon>
        <taxon>Zoogloeaceae</taxon>
        <taxon>Parazoarcus</taxon>
    </lineage>
</organism>
<evidence type="ECO:0000256" key="13">
    <source>
        <dbReference type="ARBA" id="ARBA00022982"/>
    </source>
</evidence>
<dbReference type="GO" id="GO:0016491">
    <property type="term" value="F:oxidoreductase activity"/>
    <property type="evidence" value="ECO:0007669"/>
    <property type="project" value="UniProtKB-KW"/>
</dbReference>
<dbReference type="GO" id="GO:0020037">
    <property type="term" value="F:heme binding"/>
    <property type="evidence" value="ECO:0007669"/>
    <property type="project" value="InterPro"/>
</dbReference>
<gene>
    <name evidence="24" type="primary">ccoP</name>
    <name evidence="24" type="ORF">CEW83_02140</name>
</gene>
<dbReference type="InterPro" id="IPR008168">
    <property type="entry name" value="Cyt_C_IC"/>
</dbReference>
<dbReference type="GO" id="GO:0005886">
    <property type="term" value="C:plasma membrane"/>
    <property type="evidence" value="ECO:0007669"/>
    <property type="project" value="UniProtKB-SubCell"/>
</dbReference>
<dbReference type="KEGG" id="acom:CEW83_02140"/>
<evidence type="ECO:0000256" key="18">
    <source>
        <dbReference type="ARBA" id="ARBA00023136"/>
    </source>
</evidence>
<keyword evidence="14 22" id="KW-1133">Transmembrane helix</keyword>
<evidence type="ECO:0000256" key="11">
    <source>
        <dbReference type="ARBA" id="ARBA00022737"/>
    </source>
</evidence>
<dbReference type="InterPro" id="IPR050597">
    <property type="entry name" value="Cytochrome_c_Oxidase_Subunit"/>
</dbReference>
<comment type="similarity">
    <text evidence="3 19">Belongs to the CcoP / FixP family.</text>
</comment>
<dbReference type="InterPro" id="IPR038414">
    <property type="entry name" value="CcoP_N_sf"/>
</dbReference>
<feature type="binding site" description="covalent" evidence="21">
    <location>
        <position position="143"/>
    </location>
    <ligand>
        <name>heme c</name>
        <dbReference type="ChEBI" id="CHEBI:61717"/>
        <label>1</label>
    </ligand>
</feature>
<dbReference type="Gene3D" id="1.10.760.10">
    <property type="entry name" value="Cytochrome c-like domain"/>
    <property type="match status" value="2"/>
</dbReference>
<evidence type="ECO:0000256" key="22">
    <source>
        <dbReference type="SAM" id="Phobius"/>
    </source>
</evidence>
<dbReference type="GO" id="GO:0009055">
    <property type="term" value="F:electron transfer activity"/>
    <property type="evidence" value="ECO:0007669"/>
    <property type="project" value="InterPro"/>
</dbReference>
<comment type="cofactor">
    <cofactor evidence="19 21">
        <name>heme c</name>
        <dbReference type="ChEBI" id="CHEBI:61717"/>
    </cofactor>
    <text evidence="19 21">Binds 2 heme C groups per subunit.</text>
</comment>
<dbReference type="PANTHER" id="PTHR33751">
    <property type="entry name" value="CBB3-TYPE CYTOCHROME C OXIDASE SUBUNIT FIXP"/>
    <property type="match status" value="1"/>
</dbReference>
<dbReference type="SUPFAM" id="SSF46626">
    <property type="entry name" value="Cytochrome c"/>
    <property type="match status" value="2"/>
</dbReference>
<dbReference type="RefSeq" id="WP_108947877.1">
    <property type="nucleotide sequence ID" value="NZ_CP022187.1"/>
</dbReference>
<dbReference type="NCBIfam" id="TIGR00782">
    <property type="entry name" value="ccoP"/>
    <property type="match status" value="1"/>
</dbReference>
<dbReference type="Pfam" id="PF13442">
    <property type="entry name" value="Cytochrome_CBB3"/>
    <property type="match status" value="2"/>
</dbReference>
<evidence type="ECO:0000256" key="14">
    <source>
        <dbReference type="ARBA" id="ARBA00022989"/>
    </source>
</evidence>
<dbReference type="InterPro" id="IPR036909">
    <property type="entry name" value="Cyt_c-like_dom_sf"/>
</dbReference>
<evidence type="ECO:0000256" key="10">
    <source>
        <dbReference type="ARBA" id="ARBA00022723"/>
    </source>
</evidence>
<keyword evidence="8 19" id="KW-0679">Respiratory chain</keyword>
<evidence type="ECO:0000256" key="16">
    <source>
        <dbReference type="ARBA" id="ARBA00023004"/>
    </source>
</evidence>
<keyword evidence="6 19" id="KW-0997">Cell inner membrane</keyword>
<evidence type="ECO:0000256" key="7">
    <source>
        <dbReference type="ARBA" id="ARBA00022617"/>
    </source>
</evidence>
<feature type="binding site" description="axial binding residue" evidence="20">
    <location>
        <position position="183"/>
    </location>
    <ligand>
        <name>heme c</name>
        <dbReference type="ChEBI" id="CHEBI:61717"/>
        <label>2</label>
    </ligand>
    <ligandPart>
        <name>Fe</name>
        <dbReference type="ChEBI" id="CHEBI:18248"/>
    </ligandPart>
</feature>
<evidence type="ECO:0000256" key="8">
    <source>
        <dbReference type="ARBA" id="ARBA00022660"/>
    </source>
</evidence>
<comment type="function">
    <text evidence="19">C-type cytochrome. Part of the cbb3-type cytochrome c oxidase complex.</text>
</comment>
<accession>A0A2U8GKS9</accession>
<evidence type="ECO:0000256" key="3">
    <source>
        <dbReference type="ARBA" id="ARBA00006113"/>
    </source>
</evidence>
<protein>
    <recommendedName>
        <fullName evidence="19">Cbb3-type cytochrome c oxidase subunit</fullName>
    </recommendedName>
</protein>
<feature type="binding site" description="axial binding residue" evidence="20">
    <location>
        <position position="271"/>
    </location>
    <ligand>
        <name>heme c</name>
        <dbReference type="ChEBI" id="CHEBI:61717"/>
        <label>1</label>
    </ligand>
    <ligandPart>
        <name>Fe</name>
        <dbReference type="ChEBI" id="CHEBI:18248"/>
    </ligandPart>
</feature>
<evidence type="ECO:0000313" key="25">
    <source>
        <dbReference type="Proteomes" id="UP000244930"/>
    </source>
</evidence>
<feature type="transmembrane region" description="Helical" evidence="22">
    <location>
        <begin position="61"/>
        <end position="80"/>
    </location>
</feature>
<feature type="binding site" description="covalent" evidence="21">
    <location>
        <position position="140"/>
    </location>
    <ligand>
        <name>heme c</name>
        <dbReference type="ChEBI" id="CHEBI:61717"/>
        <label>1</label>
    </ligand>
</feature>
<keyword evidence="4 19" id="KW-0813">Transport</keyword>
<comment type="subunit">
    <text evidence="19">Component of the cbb3-type cytochrome c oxidase.</text>
</comment>
<keyword evidence="18 19" id="KW-0472">Membrane</keyword>
<keyword evidence="17 19" id="KW-0406">Ion transport</keyword>
<dbReference type="Pfam" id="PF14715">
    <property type="entry name" value="FixP_N"/>
    <property type="match status" value="1"/>
</dbReference>
<evidence type="ECO:0000256" key="17">
    <source>
        <dbReference type="ARBA" id="ARBA00023065"/>
    </source>
</evidence>
<dbReference type="InterPro" id="IPR009056">
    <property type="entry name" value="Cyt_c-like_dom"/>
</dbReference>
<evidence type="ECO:0000313" key="24">
    <source>
        <dbReference type="EMBL" id="AWI74169.1"/>
    </source>
</evidence>
<dbReference type="PANTHER" id="PTHR33751:SF1">
    <property type="entry name" value="CBB3-TYPE CYTOCHROME C OXIDASE SUBUNIT FIXP"/>
    <property type="match status" value="1"/>
</dbReference>
<evidence type="ECO:0000256" key="6">
    <source>
        <dbReference type="ARBA" id="ARBA00022519"/>
    </source>
</evidence>
<dbReference type="GO" id="GO:1902600">
    <property type="term" value="P:proton transmembrane transport"/>
    <property type="evidence" value="ECO:0007669"/>
    <property type="project" value="UniProtKB-KW"/>
</dbReference>
<dbReference type="PRINTS" id="PR00605">
    <property type="entry name" value="CYTCHROMECIC"/>
</dbReference>
<feature type="binding site" description="axial binding residue" evidence="20">
    <location>
        <position position="230"/>
    </location>
    <ligand>
        <name>heme c</name>
        <dbReference type="ChEBI" id="CHEBI:61717"/>
        <label>2</label>
    </ligand>
    <ligandPart>
        <name>Fe</name>
        <dbReference type="ChEBI" id="CHEBI:18248"/>
    </ligandPart>
</feature>
<evidence type="ECO:0000256" key="1">
    <source>
        <dbReference type="ARBA" id="ARBA00004533"/>
    </source>
</evidence>
<keyword evidence="15 19" id="KW-0560">Oxidoreductase</keyword>
<dbReference type="AlphaFoldDB" id="A0A2U8GKS9"/>
<evidence type="ECO:0000256" key="12">
    <source>
        <dbReference type="ARBA" id="ARBA00022781"/>
    </source>
</evidence>
<feature type="domain" description="Cytochrome c" evidence="23">
    <location>
        <begin position="213"/>
        <end position="294"/>
    </location>
</feature>
<keyword evidence="25" id="KW-1185">Reference proteome</keyword>
<feature type="domain" description="Cytochrome c" evidence="23">
    <location>
        <begin position="127"/>
        <end position="206"/>
    </location>
</feature>
<evidence type="ECO:0000256" key="19">
    <source>
        <dbReference type="PIRNR" id="PIRNR000006"/>
    </source>
</evidence>
<sequence>MADFISGFWNMYVMGLVALSILFCIFVLVSNMTKREPGEVKLHGHVWDETLAEYNNPLPRWWLYLFWITIVFGIVYLVIYPGFGNHNADRGEHSQYYAEMKAADEKYGPIFAKYQDMDLMAVAADPEANAMGKRMFLTYCAQCHGSAAQGAKGFPNLTDDEWNWGGEPDTVKTTIMGGRMGVMPAFGAALGGEGVKDVANYVRSLSNLAHDSLRAQRGKEVFDTNCVACHGADGKGNPMLGAVNLTNKSWLYGSSEATIIETVTNGRQNQMPAFQEFLGDAKVHLLAAYVLSLSKEQK</sequence>
<feature type="binding site" description="covalent" evidence="21">
    <location>
        <position position="229"/>
    </location>
    <ligand>
        <name>heme c</name>
        <dbReference type="ChEBI" id="CHEBI:61717"/>
        <label>2</label>
    </ligand>
</feature>
<feature type="transmembrane region" description="Helical" evidence="22">
    <location>
        <begin position="12"/>
        <end position="32"/>
    </location>
</feature>
<dbReference type="GO" id="GO:0005506">
    <property type="term" value="F:iron ion binding"/>
    <property type="evidence" value="ECO:0007669"/>
    <property type="project" value="InterPro"/>
</dbReference>
<keyword evidence="12 19" id="KW-0375">Hydrogen ion transport</keyword>
<comment type="pathway">
    <text evidence="2 19">Energy metabolism; oxidative phosphorylation.</text>
</comment>
<dbReference type="InterPro" id="IPR004678">
    <property type="entry name" value="Cyt_c_oxidase_cbb3_su3"/>
</dbReference>
<dbReference type="GO" id="GO:0006119">
    <property type="term" value="P:oxidative phosphorylation"/>
    <property type="evidence" value="ECO:0007669"/>
    <property type="project" value="UniProtKB-UniPathway"/>
</dbReference>
<keyword evidence="7 19" id="KW-0349">Heme</keyword>
<dbReference type="PROSITE" id="PS51007">
    <property type="entry name" value="CYTC"/>
    <property type="match status" value="2"/>
</dbReference>
<feature type="binding site" description="axial binding residue" evidence="20">
    <location>
        <position position="144"/>
    </location>
    <ligand>
        <name>heme c</name>
        <dbReference type="ChEBI" id="CHEBI:61717"/>
        <label>1</label>
    </ligand>
    <ligandPart>
        <name>Fe</name>
        <dbReference type="ChEBI" id="CHEBI:18248"/>
    </ligandPart>
</feature>
<keyword evidence="16 19" id="KW-0408">Iron</keyword>
<keyword evidence="13 19" id="KW-0249">Electron transport</keyword>
<comment type="subcellular location">
    <subcellularLocation>
        <location evidence="1 19">Cell inner membrane</location>
    </subcellularLocation>
</comment>
<dbReference type="Proteomes" id="UP000244930">
    <property type="component" value="Chromosome"/>
</dbReference>
<dbReference type="Gene3D" id="6.10.280.130">
    <property type="match status" value="1"/>
</dbReference>
<evidence type="ECO:0000256" key="21">
    <source>
        <dbReference type="PIRSR" id="PIRSR000006-2"/>
    </source>
</evidence>
<evidence type="ECO:0000256" key="9">
    <source>
        <dbReference type="ARBA" id="ARBA00022692"/>
    </source>
</evidence>
<dbReference type="UniPathway" id="UPA00705"/>
<keyword evidence="9 22" id="KW-0812">Transmembrane</keyword>
<evidence type="ECO:0000256" key="15">
    <source>
        <dbReference type="ARBA" id="ARBA00023002"/>
    </source>
</evidence>
<dbReference type="InterPro" id="IPR032858">
    <property type="entry name" value="CcoP_N"/>
</dbReference>
<evidence type="ECO:0000256" key="20">
    <source>
        <dbReference type="PIRSR" id="PIRSR000006-1"/>
    </source>
</evidence>
<evidence type="ECO:0000256" key="4">
    <source>
        <dbReference type="ARBA" id="ARBA00022448"/>
    </source>
</evidence>
<keyword evidence="10 19" id="KW-0479">Metal-binding</keyword>
<dbReference type="EMBL" id="CP022187">
    <property type="protein sequence ID" value="AWI74169.1"/>
    <property type="molecule type" value="Genomic_DNA"/>
</dbReference>
<reference evidence="24 25" key="1">
    <citation type="submission" date="2017-06" db="EMBL/GenBank/DDBJ databases">
        <title>Azoarcus.</title>
        <authorList>
            <person name="Woo J.-H."/>
            <person name="Kim H.-S."/>
        </authorList>
    </citation>
    <scope>NUCLEOTIDE SEQUENCE [LARGE SCALE GENOMIC DNA]</scope>
    <source>
        <strain evidence="24 25">TSPY31</strain>
    </source>
</reference>
<evidence type="ECO:0000256" key="5">
    <source>
        <dbReference type="ARBA" id="ARBA00022475"/>
    </source>
</evidence>
<name>A0A2U8GKS9_9RHOO</name>
<keyword evidence="5 19" id="KW-1003">Cell membrane</keyword>
<keyword evidence="11" id="KW-0677">Repeat</keyword>
<proteinExistence type="inferred from homology"/>
<dbReference type="PIRSF" id="PIRSF000006">
    <property type="entry name" value="Cbb3-Cox_fixP"/>
    <property type="match status" value="1"/>
</dbReference>
<evidence type="ECO:0000259" key="23">
    <source>
        <dbReference type="PROSITE" id="PS51007"/>
    </source>
</evidence>
<feature type="binding site" description="covalent" evidence="21">
    <location>
        <position position="226"/>
    </location>
    <ligand>
        <name>heme c</name>
        <dbReference type="ChEBI" id="CHEBI:61717"/>
        <label>2</label>
    </ligand>
</feature>
<evidence type="ECO:0000256" key="2">
    <source>
        <dbReference type="ARBA" id="ARBA00004673"/>
    </source>
</evidence>